<evidence type="ECO:0008006" key="4">
    <source>
        <dbReference type="Google" id="ProtNLM"/>
    </source>
</evidence>
<evidence type="ECO:0000313" key="2">
    <source>
        <dbReference type="EMBL" id="MCP9276925.1"/>
    </source>
</evidence>
<organism evidence="2 3">
    <name type="scientific">Mycolicibacterium arenosum</name>
    <dbReference type="NCBI Taxonomy" id="2952157"/>
    <lineage>
        <taxon>Bacteria</taxon>
        <taxon>Bacillati</taxon>
        <taxon>Actinomycetota</taxon>
        <taxon>Actinomycetes</taxon>
        <taxon>Mycobacteriales</taxon>
        <taxon>Mycobacteriaceae</taxon>
        <taxon>Mycolicibacterium</taxon>
    </lineage>
</organism>
<dbReference type="EMBL" id="JANDBD010000022">
    <property type="protein sequence ID" value="MCP9276925.1"/>
    <property type="molecule type" value="Genomic_DNA"/>
</dbReference>
<protein>
    <recommendedName>
        <fullName evidence="4">HNH endonuclease</fullName>
    </recommendedName>
</protein>
<keyword evidence="3" id="KW-1185">Reference proteome</keyword>
<evidence type="ECO:0000256" key="1">
    <source>
        <dbReference type="SAM" id="MobiDB-lite"/>
    </source>
</evidence>
<proteinExistence type="predicted"/>
<accession>A0ABT1MCN3</accession>
<reference evidence="2 3" key="1">
    <citation type="submission" date="2022-06" db="EMBL/GenBank/DDBJ databases">
        <title>Mycolicibacterium sp. CAU 1645 isolated from seawater.</title>
        <authorList>
            <person name="Kim W."/>
        </authorList>
    </citation>
    <scope>NUCLEOTIDE SEQUENCE [LARGE SCALE GENOMIC DNA]</scope>
    <source>
        <strain evidence="2 3">CAU 1645</strain>
    </source>
</reference>
<sequence length="118" mass="13003">MSEPNRLRALDEARSDVASARRAATDGDRHRRSQYAWSAVDAATEALADPTASRREAVAARRLLAEGLALDEPPGAHQPRRYFEEQTAGLCEADRKWVDDYLAARPSELPGDGRCLGR</sequence>
<gene>
    <name evidence="2" type="ORF">NM203_32575</name>
</gene>
<dbReference type="RefSeq" id="WP_255065218.1">
    <property type="nucleotide sequence ID" value="NZ_JANDBD010000022.1"/>
</dbReference>
<feature type="compositionally biased region" description="Basic and acidic residues" evidence="1">
    <location>
        <begin position="1"/>
        <end position="15"/>
    </location>
</feature>
<feature type="region of interest" description="Disordered" evidence="1">
    <location>
        <begin position="1"/>
        <end position="31"/>
    </location>
</feature>
<name>A0ABT1MCN3_9MYCO</name>
<dbReference type="Proteomes" id="UP001651690">
    <property type="component" value="Unassembled WGS sequence"/>
</dbReference>
<comment type="caution">
    <text evidence="2">The sequence shown here is derived from an EMBL/GenBank/DDBJ whole genome shotgun (WGS) entry which is preliminary data.</text>
</comment>
<evidence type="ECO:0000313" key="3">
    <source>
        <dbReference type="Proteomes" id="UP001651690"/>
    </source>
</evidence>